<feature type="compositionally biased region" description="Basic and acidic residues" evidence="1">
    <location>
        <begin position="230"/>
        <end position="240"/>
    </location>
</feature>
<proteinExistence type="predicted"/>
<feature type="compositionally biased region" description="Polar residues" evidence="1">
    <location>
        <begin position="305"/>
        <end position="318"/>
    </location>
</feature>
<evidence type="ECO:0000313" key="2">
    <source>
        <dbReference type="Proteomes" id="UP000245341"/>
    </source>
</evidence>
<keyword evidence="2" id="KW-1185">Reference proteome</keyword>
<sequence>MSPKTWEAREEGRSHRPTLVSAGESKPGLAPSWRLSVSASQEACPHPELINHSALSHDPWEFQEPPSVSCLPPGIDALLEATSQGWSTPHRQVIQQPCSCQPGRDLGRRPGNLLLPTGFLPATRPEAAAEWCPPWAASWTLATHTRWRSAQHAASFPPQRRTVTKDTGLGVTDTWVLEGLSSAVDRAVAWRRCPQCGHGPCLAHGTCSIKSAPTTDADEDKSCRATGCDPGHRRPEDTGRWRGYGGRVVGTWQWSLSTEAPMGTNRPVAGSEPRAAGRRLAVAGSDRPLGCSGEGLSKGGRPRLPSTQQQVTRHSQSQ</sequence>
<feature type="compositionally biased region" description="Basic and acidic residues" evidence="1">
    <location>
        <begin position="1"/>
        <end position="14"/>
    </location>
</feature>
<organism evidence="2 3">
    <name type="scientific">Leptonychotes weddellii</name>
    <name type="common">Weddell seal</name>
    <name type="synonym">Otaria weddellii</name>
    <dbReference type="NCBI Taxonomy" id="9713"/>
    <lineage>
        <taxon>Eukaryota</taxon>
        <taxon>Metazoa</taxon>
        <taxon>Chordata</taxon>
        <taxon>Craniata</taxon>
        <taxon>Vertebrata</taxon>
        <taxon>Euteleostomi</taxon>
        <taxon>Mammalia</taxon>
        <taxon>Eutheria</taxon>
        <taxon>Laurasiatheria</taxon>
        <taxon>Carnivora</taxon>
        <taxon>Caniformia</taxon>
        <taxon>Pinnipedia</taxon>
        <taxon>Phocidae</taxon>
        <taxon>Monachinae</taxon>
        <taxon>Lobodontini</taxon>
        <taxon>Leptonychotes</taxon>
    </lineage>
</organism>
<feature type="region of interest" description="Disordered" evidence="1">
    <location>
        <begin position="258"/>
        <end position="318"/>
    </location>
</feature>
<evidence type="ECO:0000256" key="1">
    <source>
        <dbReference type="SAM" id="MobiDB-lite"/>
    </source>
</evidence>
<accession>A0A7F8QUG9</accession>
<dbReference type="AlphaFoldDB" id="A0A7F8QUG9"/>
<reference evidence="3" key="1">
    <citation type="submission" date="2025-08" db="UniProtKB">
        <authorList>
            <consortium name="RefSeq"/>
        </authorList>
    </citation>
    <scope>IDENTIFICATION</scope>
    <source>
        <tissue evidence="3">Liver</tissue>
    </source>
</reference>
<dbReference type="RefSeq" id="XP_030884807.1">
    <property type="nucleotide sequence ID" value="XM_031028947.1"/>
</dbReference>
<dbReference type="Proteomes" id="UP000245341">
    <property type="component" value="Unplaced"/>
</dbReference>
<feature type="region of interest" description="Disordered" evidence="1">
    <location>
        <begin position="213"/>
        <end position="244"/>
    </location>
</feature>
<evidence type="ECO:0000313" key="3">
    <source>
        <dbReference type="RefSeq" id="XP_030884807.1"/>
    </source>
</evidence>
<dbReference type="KEGG" id="lww:115941200"/>
<feature type="region of interest" description="Disordered" evidence="1">
    <location>
        <begin position="1"/>
        <end position="30"/>
    </location>
</feature>
<gene>
    <name evidence="3" type="primary">LOC115941200</name>
</gene>
<dbReference type="GeneID" id="115941200"/>
<name>A0A7F8QUG9_LEPWE</name>
<protein>
    <submittedName>
        <fullName evidence="3">Uncharacterized protein LOC115941200</fullName>
    </submittedName>
</protein>